<dbReference type="RefSeq" id="WP_160364291.1">
    <property type="nucleotide sequence ID" value="NZ_JACEIB010000027.1"/>
</dbReference>
<keyword evidence="2" id="KW-0378">Hydrolase</keyword>
<dbReference type="GO" id="GO:0016020">
    <property type="term" value="C:membrane"/>
    <property type="evidence" value="ECO:0007669"/>
    <property type="project" value="TreeGrafter"/>
</dbReference>
<dbReference type="Pfam" id="PF12697">
    <property type="entry name" value="Abhydrolase_6"/>
    <property type="match status" value="1"/>
</dbReference>
<dbReference type="PRINTS" id="PR00111">
    <property type="entry name" value="ABHYDROLASE"/>
</dbReference>
<dbReference type="InterPro" id="IPR029058">
    <property type="entry name" value="AB_hydrolase_fold"/>
</dbReference>
<dbReference type="InterPro" id="IPR000073">
    <property type="entry name" value="AB_hydrolase_1"/>
</dbReference>
<dbReference type="Proteomes" id="UP000570166">
    <property type="component" value="Unassembled WGS sequence"/>
</dbReference>
<name>A0A838LCI5_9SPHN</name>
<dbReference type="SUPFAM" id="SSF53474">
    <property type="entry name" value="alpha/beta-Hydrolases"/>
    <property type="match status" value="1"/>
</dbReference>
<dbReference type="Gene3D" id="3.40.50.1820">
    <property type="entry name" value="alpha/beta hydrolase"/>
    <property type="match status" value="1"/>
</dbReference>
<organism evidence="2 3">
    <name type="scientific">Sphingomonas chungangi</name>
    <dbReference type="NCBI Taxonomy" id="2683589"/>
    <lineage>
        <taxon>Bacteria</taxon>
        <taxon>Pseudomonadati</taxon>
        <taxon>Pseudomonadota</taxon>
        <taxon>Alphaproteobacteria</taxon>
        <taxon>Sphingomonadales</taxon>
        <taxon>Sphingomonadaceae</taxon>
        <taxon>Sphingomonas</taxon>
    </lineage>
</organism>
<evidence type="ECO:0000313" key="2">
    <source>
        <dbReference type="EMBL" id="MBA2936445.1"/>
    </source>
</evidence>
<dbReference type="PANTHER" id="PTHR43798:SF33">
    <property type="entry name" value="HYDROLASE, PUTATIVE (AFU_ORTHOLOGUE AFUA_2G14860)-RELATED"/>
    <property type="match status" value="1"/>
</dbReference>
<gene>
    <name evidence="2" type="ORF">HZF05_20370</name>
</gene>
<sequence length="284" mass="31537">MTEPVSRHFLSHRLRLHYIDWGNEGAPPLILLHGGNDHARSWDDVARRLRGRFHIVAPDLRGHGDSDWSPDGNYSVTAHVIDLAELIRQLGGGPVPVVAHSFGARVALRHAGIFPETVSRLVAIEGLFGTATTAAPADRIRDYYSRQRTFIAKAPPRYATLEEAGARMRVVNPRLSDALALHLARHGTRQDGDGRYRWKFDPLARPRTPVELTPDEELAIFAAITCPTLLVQGRDSWARIDEGHPGCRAIPDARLATFDDAGHWVQHDRLDAFVEEVSAFLSPA</sequence>
<dbReference type="InterPro" id="IPR000639">
    <property type="entry name" value="Epox_hydrolase-like"/>
</dbReference>
<reference evidence="2 3" key="1">
    <citation type="submission" date="2020-07" db="EMBL/GenBank/DDBJ databases">
        <authorList>
            <person name="Sun Q."/>
        </authorList>
    </citation>
    <scope>NUCLEOTIDE SEQUENCE [LARGE SCALE GENOMIC DNA]</scope>
    <source>
        <strain evidence="2 3">CGMCC 1.13654</strain>
    </source>
</reference>
<evidence type="ECO:0000259" key="1">
    <source>
        <dbReference type="Pfam" id="PF12697"/>
    </source>
</evidence>
<evidence type="ECO:0000313" key="3">
    <source>
        <dbReference type="Proteomes" id="UP000570166"/>
    </source>
</evidence>
<protein>
    <submittedName>
        <fullName evidence="2">Alpha/beta hydrolase</fullName>
    </submittedName>
</protein>
<feature type="domain" description="AB hydrolase-1" evidence="1">
    <location>
        <begin position="29"/>
        <end position="275"/>
    </location>
</feature>
<proteinExistence type="predicted"/>
<dbReference type="PRINTS" id="PR00412">
    <property type="entry name" value="EPOXHYDRLASE"/>
</dbReference>
<keyword evidence="3" id="KW-1185">Reference proteome</keyword>
<dbReference type="InterPro" id="IPR050266">
    <property type="entry name" value="AB_hydrolase_sf"/>
</dbReference>
<accession>A0A838LCI5</accession>
<dbReference type="GO" id="GO:0016787">
    <property type="term" value="F:hydrolase activity"/>
    <property type="evidence" value="ECO:0007669"/>
    <property type="project" value="UniProtKB-KW"/>
</dbReference>
<dbReference type="AlphaFoldDB" id="A0A838LCI5"/>
<dbReference type="PANTHER" id="PTHR43798">
    <property type="entry name" value="MONOACYLGLYCEROL LIPASE"/>
    <property type="match status" value="1"/>
</dbReference>
<comment type="caution">
    <text evidence="2">The sequence shown here is derived from an EMBL/GenBank/DDBJ whole genome shotgun (WGS) entry which is preliminary data.</text>
</comment>
<dbReference type="EMBL" id="JACEIB010000027">
    <property type="protein sequence ID" value="MBA2936445.1"/>
    <property type="molecule type" value="Genomic_DNA"/>
</dbReference>